<feature type="region of interest" description="Disordered" evidence="22">
    <location>
        <begin position="509"/>
        <end position="531"/>
    </location>
</feature>
<dbReference type="PROSITE" id="PS50942">
    <property type="entry name" value="ENTH"/>
    <property type="match status" value="1"/>
</dbReference>
<dbReference type="SMART" id="SM00273">
    <property type="entry name" value="ENTH"/>
    <property type="match status" value="1"/>
</dbReference>
<keyword evidence="14" id="KW-0472">Membrane</keyword>
<evidence type="ECO:0000256" key="11">
    <source>
        <dbReference type="ARBA" id="ARBA00022843"/>
    </source>
</evidence>
<keyword evidence="13" id="KW-0333">Golgi apparatus</keyword>
<evidence type="ECO:0000256" key="9">
    <source>
        <dbReference type="ARBA" id="ARBA00022553"/>
    </source>
</evidence>
<evidence type="ECO:0000256" key="17">
    <source>
        <dbReference type="ARBA" id="ARBA00023329"/>
    </source>
</evidence>
<protein>
    <recommendedName>
        <fullName evidence="20">Phosphatidylinositol-binding clathrin assembly protein</fullName>
    </recommendedName>
</protein>
<dbReference type="GO" id="GO:0030136">
    <property type="term" value="C:clathrin-coated vesicle"/>
    <property type="evidence" value="ECO:0007669"/>
    <property type="project" value="UniProtKB-SubCell"/>
</dbReference>
<gene>
    <name evidence="24" type="primary">PICALM</name>
</gene>
<dbReference type="InterPro" id="IPR045192">
    <property type="entry name" value="AP180-like"/>
</dbReference>
<dbReference type="GO" id="GO:0005886">
    <property type="term" value="C:plasma membrane"/>
    <property type="evidence" value="ECO:0007669"/>
    <property type="project" value="UniProtKB-SubCell"/>
</dbReference>
<evidence type="ECO:0000256" key="14">
    <source>
        <dbReference type="ARBA" id="ARBA00023136"/>
    </source>
</evidence>
<keyword evidence="10" id="KW-0254">Endocytosis</keyword>
<evidence type="ECO:0000256" key="16">
    <source>
        <dbReference type="ARBA" id="ARBA00023242"/>
    </source>
</evidence>
<evidence type="ECO:0000256" key="1">
    <source>
        <dbReference type="ARBA" id="ARBA00004123"/>
    </source>
</evidence>
<dbReference type="GO" id="GO:0005905">
    <property type="term" value="C:clathrin-coated pit"/>
    <property type="evidence" value="ECO:0007669"/>
    <property type="project" value="UniProtKB-SubCell"/>
</dbReference>
<evidence type="ECO:0000256" key="3">
    <source>
        <dbReference type="ARBA" id="ARBA00004236"/>
    </source>
</evidence>
<evidence type="ECO:0000256" key="18">
    <source>
        <dbReference type="ARBA" id="ARBA00055144"/>
    </source>
</evidence>
<keyword evidence="15" id="KW-0168">Coated pit</keyword>
<feature type="domain" description="ENTH" evidence="23">
    <location>
        <begin position="14"/>
        <end position="145"/>
    </location>
</feature>
<comment type="function">
    <text evidence="18">Cytoplasmic adapter protein that plays a critical role in clathrin-mediated endocytosis which is important in processes such as internalization of cell receptors, synaptic transmission or removal of apoptotic cells. Recruits AP-2 and attaches clathrin triskelions to the cytoplasmic side of plasma membrane leading to clathrin-coated vesicles (CCVs) assembly. Furthermore, regulates clathrin-coated vesicle size and maturation by directly sensing and driving membrane curvature. In addition to binding to clathrin, mediates the endocytosis of small R-SNARES (Soluble NSF Attachment Protein REceptors) between plasma membranes and endosomes including VAMP2, VAMP3, VAMP4, VAMP7 or VAMP8. In turn, PICALM-dependent SNARE endocytosis is required for the formation and maturation of autophagic precursors. Modulates thereby autophagy and the turnover of autophagy substrates such as MAPT/TAU or amyloid precursor protein cleaved C-terminal fragment (APP-CTF).</text>
</comment>
<evidence type="ECO:0000259" key="23">
    <source>
        <dbReference type="PROSITE" id="PS50942"/>
    </source>
</evidence>
<dbReference type="GO" id="GO:0005634">
    <property type="term" value="C:nucleus"/>
    <property type="evidence" value="ECO:0007669"/>
    <property type="project" value="UniProtKB-SubCell"/>
</dbReference>
<evidence type="ECO:0000256" key="6">
    <source>
        <dbReference type="ARBA" id="ARBA00008011"/>
    </source>
</evidence>
<dbReference type="GO" id="GO:0072583">
    <property type="term" value="P:clathrin-dependent endocytosis"/>
    <property type="evidence" value="ECO:0007669"/>
    <property type="project" value="InterPro"/>
</dbReference>
<reference evidence="24" key="1">
    <citation type="submission" date="2012-10" db="EMBL/GenBank/DDBJ databases">
        <title>De novo assembly of the reference chimpanzee transcriptome from NextGen mRNA sequences.</title>
        <authorList>
            <person name="Maudhoo M.D."/>
            <person name="Meehan D.T."/>
            <person name="Norgren R.B.Jr."/>
        </authorList>
    </citation>
    <scope>NUCLEOTIDE SEQUENCE</scope>
    <source>
        <tissue evidence="24">Skeletal muscle</tissue>
    </source>
</reference>
<evidence type="ECO:0000256" key="10">
    <source>
        <dbReference type="ARBA" id="ARBA00022583"/>
    </source>
</evidence>
<evidence type="ECO:0000256" key="13">
    <source>
        <dbReference type="ARBA" id="ARBA00023034"/>
    </source>
</evidence>
<dbReference type="PANTHER" id="PTHR22951">
    <property type="entry name" value="CLATHRIN ASSEMBLY PROTEIN"/>
    <property type="match status" value="1"/>
</dbReference>
<comment type="subunit">
    <text evidence="19">Binds to clathrin; involves primarily the C-terminal sequences, but the full-length protein is required for full binding capacity. Binds phosphatidylinositol 4,5- bisphosphate. Interacts with PIMREG; this interaction may change the subcellular location into the nucleus. Interacts with AP2A1 (via its alpha-appendage domain). Interacts (via N-terminus) with VAMP2; VAMP3; VAMP7 and VAMP8 (Via N-terminus). Interacts with LC3/MAP1LC3A.</text>
</comment>
<keyword evidence="16" id="KW-0539">Nucleus</keyword>
<dbReference type="SUPFAM" id="SSF48464">
    <property type="entry name" value="ENTH/VHS domain"/>
    <property type="match status" value="1"/>
</dbReference>
<keyword evidence="12" id="KW-0007">Acetylation</keyword>
<evidence type="ECO:0000256" key="22">
    <source>
        <dbReference type="SAM" id="MobiDB-lite"/>
    </source>
</evidence>
<dbReference type="SUPFAM" id="SSF89009">
    <property type="entry name" value="GAT-like domain"/>
    <property type="match status" value="1"/>
</dbReference>
<evidence type="ECO:0000256" key="2">
    <source>
        <dbReference type="ARBA" id="ARBA00004132"/>
    </source>
</evidence>
<evidence type="ECO:0000256" key="5">
    <source>
        <dbReference type="ARBA" id="ARBA00004600"/>
    </source>
</evidence>
<keyword evidence="11" id="KW-0832">Ubl conjugation</keyword>
<keyword evidence="7" id="KW-1003">Cell membrane</keyword>
<sequence length="610" mass="66410">MSGQSLTDRITAAQHSVTGSAVSKTVCKATTHEIMGPKKKHLDYLIQCTNEMNVNIPQLADSLFERTTNSSWVVVFKSLITTHHLMVYGNERFIQYLASRNTLFNLSNFLDKSGLQGYDMSTFIRRYSRYLNEKAVSYRQVAFDFTKVKRGADGVMRTMNTEKLLKTVPIIQNQMDALLDFNVNSNELTNGVINAAFMLLFKDAIRLFAAYNEGIINLLEKYFDMKKNQCKEGLDIYKKFLTRMTRISEFLKVAEQVGIDRGDIPDLSQAPSSLLDALEQHLASLEGKKIKDSTAASRATTLSNAVSSLASTGLSLTKVDEREKQAALEEEQARLKALKEQRLKELAKKPHTSLTTAASPVSTSAGGIMTAPAIDIFSTPSSSNSTSKLPNDLLDLQQPTFHPSVHPMSTASQVASTWGGFTPSPVAQPHPSAGLNVDFESVFGNKSTNVIVDSGGFDELGGLLKPTVASQNQNLPVAKLPSNKLVSDDLDSSLANLVGNLGIGNGTTKNDVNWSQPGEKKLTGGSNWQPKVAPTTAWNAATMNGMHFPQYAPPVMAYPATTPTGMIGYGIPPQMGSVPVMTQPTLIYSQPVMRPPNPFGPVSGAQIQFM</sequence>
<evidence type="ECO:0000256" key="8">
    <source>
        <dbReference type="ARBA" id="ARBA00022499"/>
    </source>
</evidence>
<dbReference type="GO" id="GO:0048259">
    <property type="term" value="P:regulation of receptor-mediated endocytosis"/>
    <property type="evidence" value="ECO:0007669"/>
    <property type="project" value="UniProtKB-ARBA"/>
</dbReference>
<dbReference type="FunFam" id="1.20.58.150:FF:000001">
    <property type="entry name" value="phosphatidylinositol-binding clathrin assembly protein-like isoform X1"/>
    <property type="match status" value="1"/>
</dbReference>
<dbReference type="CDD" id="cd16985">
    <property type="entry name" value="ANTH_N_AP180"/>
    <property type="match status" value="1"/>
</dbReference>
<dbReference type="EMBL" id="GABE01003260">
    <property type="protein sequence ID" value="JAA41479.1"/>
    <property type="molecule type" value="mRNA"/>
</dbReference>
<organism evidence="24">
    <name type="scientific">Pan troglodytes</name>
    <name type="common">Chimpanzee</name>
    <dbReference type="NCBI Taxonomy" id="9598"/>
    <lineage>
        <taxon>Eukaryota</taxon>
        <taxon>Metazoa</taxon>
        <taxon>Chordata</taxon>
        <taxon>Craniata</taxon>
        <taxon>Vertebrata</taxon>
        <taxon>Euteleostomi</taxon>
        <taxon>Mammalia</taxon>
        <taxon>Eutheria</taxon>
        <taxon>Euarchontoglires</taxon>
        <taxon>Primates</taxon>
        <taxon>Haplorrhini</taxon>
        <taxon>Catarrhini</taxon>
        <taxon>Hominidae</taxon>
        <taxon>Pan</taxon>
    </lineage>
</organism>
<keyword evidence="9" id="KW-0597">Phosphoprotein</keyword>
<dbReference type="PANTHER" id="PTHR22951:SF16">
    <property type="entry name" value="PHOSPHATIDYLINOSITOL-BINDING CLATHRIN ASSEMBLY PROTEIN"/>
    <property type="match status" value="1"/>
</dbReference>
<comment type="similarity">
    <text evidence="6">Belongs to the PICALM/SNAP91 family.</text>
</comment>
<dbReference type="InterPro" id="IPR014712">
    <property type="entry name" value="ANTH_dom_sf"/>
</dbReference>
<dbReference type="GO" id="GO:0005545">
    <property type="term" value="F:1-phosphatidylinositol binding"/>
    <property type="evidence" value="ECO:0007669"/>
    <property type="project" value="InterPro"/>
</dbReference>
<dbReference type="Pfam" id="PF07651">
    <property type="entry name" value="ANTH"/>
    <property type="match status" value="1"/>
</dbReference>
<dbReference type="Gene3D" id="1.25.40.90">
    <property type="match status" value="1"/>
</dbReference>
<keyword evidence="17" id="KW-0968">Cytoplasmic vesicle</keyword>
<feature type="coiled-coil region" evidence="21">
    <location>
        <begin position="321"/>
        <end position="348"/>
    </location>
</feature>
<dbReference type="Gene3D" id="1.20.58.150">
    <property type="entry name" value="ANTH domain"/>
    <property type="match status" value="1"/>
</dbReference>
<evidence type="ECO:0000256" key="21">
    <source>
        <dbReference type="SAM" id="Coils"/>
    </source>
</evidence>
<name>K7DIC2_PANTR</name>
<keyword evidence="8" id="KW-1017">Isopeptide bond</keyword>
<evidence type="ECO:0000256" key="4">
    <source>
        <dbReference type="ARBA" id="ARBA00004555"/>
    </source>
</evidence>
<dbReference type="InterPro" id="IPR011417">
    <property type="entry name" value="ANTH_dom"/>
</dbReference>
<evidence type="ECO:0000256" key="15">
    <source>
        <dbReference type="ARBA" id="ARBA00023176"/>
    </source>
</evidence>
<keyword evidence="21" id="KW-0175">Coiled coil</keyword>
<evidence type="ECO:0000313" key="24">
    <source>
        <dbReference type="EMBL" id="JAA41479.1"/>
    </source>
</evidence>
<accession>K7DIC2</accession>
<dbReference type="GO" id="GO:0048268">
    <property type="term" value="P:clathrin coat assembly"/>
    <property type="evidence" value="ECO:0007669"/>
    <property type="project" value="InterPro"/>
</dbReference>
<dbReference type="FunFam" id="1.25.40.90:FF:000001">
    <property type="entry name" value="phosphatidylinositol-binding clathrin assembly protein-like isoform X1"/>
    <property type="match status" value="1"/>
</dbReference>
<evidence type="ECO:0000256" key="19">
    <source>
        <dbReference type="ARBA" id="ARBA00061829"/>
    </source>
</evidence>
<evidence type="ECO:0000256" key="7">
    <source>
        <dbReference type="ARBA" id="ARBA00022475"/>
    </source>
</evidence>
<dbReference type="InterPro" id="IPR008942">
    <property type="entry name" value="ENTH_VHS"/>
</dbReference>
<comment type="subcellular location">
    <subcellularLocation>
        <location evidence="3">Cell membrane</location>
    </subcellularLocation>
    <subcellularLocation>
        <location evidence="2">Cytoplasmic vesicle</location>
        <location evidence="2">Clathrin-coated vesicle</location>
    </subcellularLocation>
    <subcellularLocation>
        <location evidence="4">Golgi apparatus</location>
    </subcellularLocation>
    <subcellularLocation>
        <location evidence="5">Membrane</location>
        <location evidence="5">Clathrin-coated pit</location>
    </subcellularLocation>
    <subcellularLocation>
        <location evidence="1">Nucleus</location>
    </subcellularLocation>
</comment>
<dbReference type="GO" id="GO:0030276">
    <property type="term" value="F:clathrin binding"/>
    <property type="evidence" value="ECO:0007669"/>
    <property type="project" value="InterPro"/>
</dbReference>
<proteinExistence type="evidence at transcript level"/>
<dbReference type="InterPro" id="IPR013809">
    <property type="entry name" value="ENTH"/>
</dbReference>
<dbReference type="AlphaFoldDB" id="K7DIC2"/>
<dbReference type="GO" id="GO:0005794">
    <property type="term" value="C:Golgi apparatus"/>
    <property type="evidence" value="ECO:0007669"/>
    <property type="project" value="UniProtKB-SubCell"/>
</dbReference>
<evidence type="ECO:0000256" key="20">
    <source>
        <dbReference type="ARBA" id="ARBA00068054"/>
    </source>
</evidence>
<evidence type="ECO:0000256" key="12">
    <source>
        <dbReference type="ARBA" id="ARBA00022990"/>
    </source>
</evidence>